<keyword evidence="6" id="KW-0456">Lyase</keyword>
<dbReference type="InterPro" id="IPR031337">
    <property type="entry name" value="KDPG/KHG_AS_1"/>
</dbReference>
<organism evidence="9 10">
    <name type="scientific">Marinobacter persicus</name>
    <dbReference type="NCBI Taxonomy" id="930118"/>
    <lineage>
        <taxon>Bacteria</taxon>
        <taxon>Pseudomonadati</taxon>
        <taxon>Pseudomonadota</taxon>
        <taxon>Gammaproteobacteria</taxon>
        <taxon>Pseudomonadales</taxon>
        <taxon>Marinobacteraceae</taxon>
        <taxon>Marinobacter</taxon>
    </lineage>
</organism>
<dbReference type="Gene3D" id="3.20.20.70">
    <property type="entry name" value="Aldolase class I"/>
    <property type="match status" value="1"/>
</dbReference>
<proteinExistence type="inferred from homology"/>
<comment type="pathway">
    <text evidence="2">Carbohydrate acid metabolism; 2-dehydro-3-deoxy-D-gluconate degradation; D-glyceraldehyde 3-phosphate and pyruvate from 2-dehydro-3-deoxy-D-gluconate: step 2/2.</text>
</comment>
<accession>A0A1I3TMS3</accession>
<dbReference type="PROSITE" id="PS00159">
    <property type="entry name" value="ALDOLASE_KDPG_KHG_1"/>
    <property type="match status" value="1"/>
</dbReference>
<evidence type="ECO:0000256" key="5">
    <source>
        <dbReference type="ARBA" id="ARBA00013063"/>
    </source>
</evidence>
<protein>
    <recommendedName>
        <fullName evidence="5">2-dehydro-3-deoxy-phosphogluconate aldolase</fullName>
        <ecNumber evidence="5">4.1.2.14</ecNumber>
    </recommendedName>
</protein>
<dbReference type="RefSeq" id="WP_091703271.1">
    <property type="nucleotide sequence ID" value="NZ_BMYN01000004.1"/>
</dbReference>
<dbReference type="PANTHER" id="PTHR30246:SF1">
    <property type="entry name" value="2-DEHYDRO-3-DEOXY-6-PHOSPHOGALACTONATE ALDOLASE-RELATED"/>
    <property type="match status" value="1"/>
</dbReference>
<keyword evidence="7" id="KW-0704">Schiff base</keyword>
<comment type="catalytic activity">
    <reaction evidence="1">
        <text>2-dehydro-3-deoxy-6-phospho-D-gluconate = D-glyceraldehyde 3-phosphate + pyruvate</text>
        <dbReference type="Rhea" id="RHEA:17089"/>
        <dbReference type="ChEBI" id="CHEBI:15361"/>
        <dbReference type="ChEBI" id="CHEBI:57569"/>
        <dbReference type="ChEBI" id="CHEBI:59776"/>
        <dbReference type="EC" id="4.1.2.14"/>
    </reaction>
</comment>
<dbReference type="Proteomes" id="UP000199445">
    <property type="component" value="Unassembled WGS sequence"/>
</dbReference>
<evidence type="ECO:0000313" key="10">
    <source>
        <dbReference type="Proteomes" id="UP000199445"/>
    </source>
</evidence>
<dbReference type="NCBIfam" id="NF004325">
    <property type="entry name" value="PRK05718.1"/>
    <property type="match status" value="1"/>
</dbReference>
<sequence>MSKVCHEHQQRIHQILSTCPLLPVITIHDPETAVPLCRALVEGGVRTLEITLRTCHGLQAIREVRQALPQAIVGAGTVTCTQQYRQAELAGAQFVITPGVTEAVLDFAITAPVPLLPGVATPSDLMLGYSRGYRQFKFFPAEVAGGTAALKAFAGPFPDVGFCPTGGIRQSTAGDYLALSNVAAVGGSWLTPAELIAEHNWQGIAELAKASLAGLEPAG</sequence>
<dbReference type="Pfam" id="PF01081">
    <property type="entry name" value="Aldolase"/>
    <property type="match status" value="1"/>
</dbReference>
<dbReference type="NCBIfam" id="TIGR01182">
    <property type="entry name" value="eda"/>
    <property type="match status" value="1"/>
</dbReference>
<dbReference type="InterPro" id="IPR031338">
    <property type="entry name" value="KDPG/KHG_AS_2"/>
</dbReference>
<dbReference type="OrthoDB" id="9805177at2"/>
<evidence type="ECO:0000256" key="2">
    <source>
        <dbReference type="ARBA" id="ARBA00004736"/>
    </source>
</evidence>
<dbReference type="AlphaFoldDB" id="A0A1I3TMS3"/>
<dbReference type="PROSITE" id="PS00160">
    <property type="entry name" value="ALDOLASE_KDPG_KHG_2"/>
    <property type="match status" value="1"/>
</dbReference>
<dbReference type="CDD" id="cd00452">
    <property type="entry name" value="KDPG_aldolase"/>
    <property type="match status" value="1"/>
</dbReference>
<dbReference type="InterPro" id="IPR000887">
    <property type="entry name" value="Aldlse_KDPG_KHG"/>
</dbReference>
<evidence type="ECO:0000256" key="4">
    <source>
        <dbReference type="ARBA" id="ARBA00011233"/>
    </source>
</evidence>
<dbReference type="EMBL" id="FOSC01000005">
    <property type="protein sequence ID" value="SFJ70837.1"/>
    <property type="molecule type" value="Genomic_DNA"/>
</dbReference>
<evidence type="ECO:0000313" key="9">
    <source>
        <dbReference type="EMBL" id="SFJ70837.1"/>
    </source>
</evidence>
<evidence type="ECO:0000256" key="1">
    <source>
        <dbReference type="ARBA" id="ARBA00000654"/>
    </source>
</evidence>
<evidence type="ECO:0000256" key="6">
    <source>
        <dbReference type="ARBA" id="ARBA00023239"/>
    </source>
</evidence>
<dbReference type="PANTHER" id="PTHR30246">
    <property type="entry name" value="2-KETO-3-DEOXY-6-PHOSPHOGLUCONATE ALDOLASE"/>
    <property type="match status" value="1"/>
</dbReference>
<comment type="subunit">
    <text evidence="4">Homotrimer.</text>
</comment>
<evidence type="ECO:0000256" key="7">
    <source>
        <dbReference type="ARBA" id="ARBA00023270"/>
    </source>
</evidence>
<dbReference type="InterPro" id="IPR013785">
    <property type="entry name" value="Aldolase_TIM"/>
</dbReference>
<dbReference type="GO" id="GO:0008675">
    <property type="term" value="F:2-dehydro-3-deoxy-phosphogluconate aldolase activity"/>
    <property type="evidence" value="ECO:0007669"/>
    <property type="project" value="UniProtKB-EC"/>
</dbReference>
<name>A0A1I3TMS3_9GAMM</name>
<dbReference type="EC" id="4.1.2.14" evidence="5"/>
<reference evidence="9 10" key="1">
    <citation type="submission" date="2016-10" db="EMBL/GenBank/DDBJ databases">
        <authorList>
            <person name="de Groot N.N."/>
        </authorList>
    </citation>
    <scope>NUCLEOTIDE SEQUENCE [LARGE SCALE GENOMIC DNA]</scope>
    <source>
        <strain evidence="9 10">IBRC-M 10445</strain>
    </source>
</reference>
<keyword evidence="8" id="KW-0119">Carbohydrate metabolism</keyword>
<dbReference type="SUPFAM" id="SSF51569">
    <property type="entry name" value="Aldolase"/>
    <property type="match status" value="1"/>
</dbReference>
<gene>
    <name evidence="9" type="ORF">SAMN05216429_10529</name>
</gene>
<comment type="similarity">
    <text evidence="3">Belongs to the KHG/KDPG aldolase family.</text>
</comment>
<evidence type="ECO:0000256" key="3">
    <source>
        <dbReference type="ARBA" id="ARBA00006906"/>
    </source>
</evidence>
<evidence type="ECO:0000256" key="8">
    <source>
        <dbReference type="ARBA" id="ARBA00023277"/>
    </source>
</evidence>
<keyword evidence="10" id="KW-1185">Reference proteome</keyword>